<dbReference type="Proteomes" id="UP001321749">
    <property type="component" value="Unassembled WGS sequence"/>
</dbReference>
<organism evidence="3 4">
    <name type="scientific">Cladorrhinum samala</name>
    <dbReference type="NCBI Taxonomy" id="585594"/>
    <lineage>
        <taxon>Eukaryota</taxon>
        <taxon>Fungi</taxon>
        <taxon>Dikarya</taxon>
        <taxon>Ascomycota</taxon>
        <taxon>Pezizomycotina</taxon>
        <taxon>Sordariomycetes</taxon>
        <taxon>Sordariomycetidae</taxon>
        <taxon>Sordariales</taxon>
        <taxon>Podosporaceae</taxon>
        <taxon>Cladorrhinum</taxon>
    </lineage>
</organism>
<feature type="region of interest" description="Disordered" evidence="1">
    <location>
        <begin position="418"/>
        <end position="569"/>
    </location>
</feature>
<feature type="compositionally biased region" description="Polar residues" evidence="1">
    <location>
        <begin position="545"/>
        <end position="569"/>
    </location>
</feature>
<feature type="transmembrane region" description="Helical" evidence="2">
    <location>
        <begin position="127"/>
        <end position="147"/>
    </location>
</feature>
<feature type="transmembrane region" description="Helical" evidence="2">
    <location>
        <begin position="260"/>
        <end position="280"/>
    </location>
</feature>
<feature type="transmembrane region" description="Helical" evidence="2">
    <location>
        <begin position="211"/>
        <end position="229"/>
    </location>
</feature>
<keyword evidence="2" id="KW-0812">Transmembrane</keyword>
<feature type="transmembrane region" description="Helical" evidence="2">
    <location>
        <begin position="85"/>
        <end position="106"/>
    </location>
</feature>
<dbReference type="EMBL" id="MU865005">
    <property type="protein sequence ID" value="KAK4460719.1"/>
    <property type="molecule type" value="Genomic_DNA"/>
</dbReference>
<feature type="transmembrane region" description="Helical" evidence="2">
    <location>
        <begin position="159"/>
        <end position="181"/>
    </location>
</feature>
<protein>
    <submittedName>
        <fullName evidence="3">Uncharacterized protein</fullName>
    </submittedName>
</protein>
<evidence type="ECO:0000313" key="4">
    <source>
        <dbReference type="Proteomes" id="UP001321749"/>
    </source>
</evidence>
<proteinExistence type="predicted"/>
<accession>A0AAV9HKY9</accession>
<dbReference type="AlphaFoldDB" id="A0AAV9HKY9"/>
<evidence type="ECO:0000256" key="1">
    <source>
        <dbReference type="SAM" id="MobiDB-lite"/>
    </source>
</evidence>
<feature type="transmembrane region" description="Helical" evidence="2">
    <location>
        <begin position="339"/>
        <end position="361"/>
    </location>
</feature>
<reference evidence="3" key="1">
    <citation type="journal article" date="2023" name="Mol. Phylogenet. Evol.">
        <title>Genome-scale phylogeny and comparative genomics of the fungal order Sordariales.</title>
        <authorList>
            <person name="Hensen N."/>
            <person name="Bonometti L."/>
            <person name="Westerberg I."/>
            <person name="Brannstrom I.O."/>
            <person name="Guillou S."/>
            <person name="Cros-Aarteil S."/>
            <person name="Calhoun S."/>
            <person name="Haridas S."/>
            <person name="Kuo A."/>
            <person name="Mondo S."/>
            <person name="Pangilinan J."/>
            <person name="Riley R."/>
            <person name="LaButti K."/>
            <person name="Andreopoulos B."/>
            <person name="Lipzen A."/>
            <person name="Chen C."/>
            <person name="Yan M."/>
            <person name="Daum C."/>
            <person name="Ng V."/>
            <person name="Clum A."/>
            <person name="Steindorff A."/>
            <person name="Ohm R.A."/>
            <person name="Martin F."/>
            <person name="Silar P."/>
            <person name="Natvig D.O."/>
            <person name="Lalanne C."/>
            <person name="Gautier V."/>
            <person name="Ament-Velasquez S.L."/>
            <person name="Kruys A."/>
            <person name="Hutchinson M.I."/>
            <person name="Powell A.J."/>
            <person name="Barry K."/>
            <person name="Miller A.N."/>
            <person name="Grigoriev I.V."/>
            <person name="Debuchy R."/>
            <person name="Gladieux P."/>
            <person name="Hiltunen Thoren M."/>
            <person name="Johannesson H."/>
        </authorList>
    </citation>
    <scope>NUCLEOTIDE SEQUENCE</scope>
    <source>
        <strain evidence="3">PSN324</strain>
    </source>
</reference>
<reference evidence="3" key="2">
    <citation type="submission" date="2023-06" db="EMBL/GenBank/DDBJ databases">
        <authorList>
            <consortium name="Lawrence Berkeley National Laboratory"/>
            <person name="Mondo S.J."/>
            <person name="Hensen N."/>
            <person name="Bonometti L."/>
            <person name="Westerberg I."/>
            <person name="Brannstrom I.O."/>
            <person name="Guillou S."/>
            <person name="Cros-Aarteil S."/>
            <person name="Calhoun S."/>
            <person name="Haridas S."/>
            <person name="Kuo A."/>
            <person name="Pangilinan J."/>
            <person name="Riley R."/>
            <person name="Labutti K."/>
            <person name="Andreopoulos B."/>
            <person name="Lipzen A."/>
            <person name="Chen C."/>
            <person name="Yanf M."/>
            <person name="Daum C."/>
            <person name="Ng V."/>
            <person name="Clum A."/>
            <person name="Steindorff A."/>
            <person name="Ohm R."/>
            <person name="Martin F."/>
            <person name="Silar P."/>
            <person name="Natvig D."/>
            <person name="Lalanne C."/>
            <person name="Gautier V."/>
            <person name="Ament-Velasquez S.L."/>
            <person name="Kruys A."/>
            <person name="Hutchinson M.I."/>
            <person name="Powell A.J."/>
            <person name="Barry K."/>
            <person name="Miller A.N."/>
            <person name="Grigoriev I.V."/>
            <person name="Debuchy R."/>
            <person name="Gladieux P."/>
            <person name="Thoren M.H."/>
            <person name="Johannesson H."/>
        </authorList>
    </citation>
    <scope>NUCLEOTIDE SEQUENCE</scope>
    <source>
        <strain evidence="3">PSN324</strain>
    </source>
</reference>
<comment type="caution">
    <text evidence="3">The sequence shown here is derived from an EMBL/GenBank/DDBJ whole genome shotgun (WGS) entry which is preliminary data.</text>
</comment>
<dbReference type="InterPro" id="IPR018830">
    <property type="entry name" value="DUF2434"/>
</dbReference>
<gene>
    <name evidence="3" type="ORF">QBC42DRAFT_298301</name>
</gene>
<keyword evidence="2" id="KW-1133">Transmembrane helix</keyword>
<dbReference type="Pfam" id="PF10361">
    <property type="entry name" value="DUF2434"/>
    <property type="match status" value="1"/>
</dbReference>
<name>A0AAV9HKY9_9PEZI</name>
<keyword evidence="4" id="KW-1185">Reference proteome</keyword>
<keyword evidence="2" id="KW-0472">Membrane</keyword>
<sequence length="569" mass="64818">MLETRDILPFPGGDNSSDTVVGDAHLNLTTLQYWNYTLFSNGTLSNGSWCYLTFQPWAADVVLDNGTFVNGTKCWSPINPIGPRAGIGIGFAVLYGIALCLTIVALNKHGRLYLEVTKRFYPIGRRWQWYWACWTCATALVSLFTVMDVDRYYLPELPIVLTSFFWFLMQLGAVAIVWEAVRHWGSWMERQFIDPDPFALRDDDTRSKIEFYLPLIYYLFWWLNFFLVIPRTWTPIEHQRYPEQIVREAEPAATGVRFKAAAFMLVVCWVLTVFSLRTSIKYYRPRNRGIINRFIGFVRFTPMRFKLLIPLAAVIPAFQAFVAWHFASSPLNVKGHNAAIYAGGYAPALLILYIQIVFGYFNQNEDKELQRQRQERNRQLNQEMGVSQKPTWWARVNGEIVNPNESMRDRLVRNVRELQGNRPRAATDLEDGAVPGADGIGITTTQDGVEMSPLPSPTYQQQQQQRQRESSGTNSFAGSPAPPYVGKSDRRRHERTMQAASGMLFPQSSEALTLAARRRAELTMDGPPAQTLPPPPYPLQDRRSSMQTDGSATGSTNQPPQQIRSMLDV</sequence>
<feature type="transmembrane region" description="Helical" evidence="2">
    <location>
        <begin position="307"/>
        <end position="327"/>
    </location>
</feature>
<evidence type="ECO:0000256" key="2">
    <source>
        <dbReference type="SAM" id="Phobius"/>
    </source>
</evidence>
<evidence type="ECO:0000313" key="3">
    <source>
        <dbReference type="EMBL" id="KAK4460719.1"/>
    </source>
</evidence>